<dbReference type="RefSeq" id="WP_144196519.1">
    <property type="nucleotide sequence ID" value="NZ_CP097331.1"/>
</dbReference>
<evidence type="ECO:0000313" key="3">
    <source>
        <dbReference type="EMBL" id="TSP13818.1"/>
    </source>
</evidence>
<organism evidence="4 6">
    <name type="scientific">Cupriavidus campinensis</name>
    <dbReference type="NCBI Taxonomy" id="151783"/>
    <lineage>
        <taxon>Bacteria</taxon>
        <taxon>Pseudomonadati</taxon>
        <taxon>Pseudomonadota</taxon>
        <taxon>Betaproteobacteria</taxon>
        <taxon>Burkholderiales</taxon>
        <taxon>Burkholderiaceae</taxon>
        <taxon>Cupriavidus</taxon>
    </lineage>
</organism>
<dbReference type="AlphaFoldDB" id="A0AAE9I7H8"/>
<keyword evidence="5" id="KW-1185">Reference proteome</keyword>
<name>A0AAE9I7H8_9BURK</name>
<dbReference type="Proteomes" id="UP000318943">
    <property type="component" value="Unassembled WGS sequence"/>
</dbReference>
<feature type="signal peptide" evidence="2">
    <location>
        <begin position="1"/>
        <end position="25"/>
    </location>
</feature>
<evidence type="ECO:0000313" key="6">
    <source>
        <dbReference type="Proteomes" id="UP001056132"/>
    </source>
</evidence>
<evidence type="ECO:0000313" key="5">
    <source>
        <dbReference type="Proteomes" id="UP000318943"/>
    </source>
</evidence>
<dbReference type="KEGG" id="ccam:M5D45_25910"/>
<evidence type="ECO:0000313" key="4">
    <source>
        <dbReference type="EMBL" id="URF06535.1"/>
    </source>
</evidence>
<feature type="chain" id="PRO_5042275482" evidence="2">
    <location>
        <begin position="26"/>
        <end position="99"/>
    </location>
</feature>
<proteinExistence type="predicted"/>
<dbReference type="EMBL" id="VCIZ01000002">
    <property type="protein sequence ID" value="TSP13818.1"/>
    <property type="molecule type" value="Genomic_DNA"/>
</dbReference>
<dbReference type="EMBL" id="CP097331">
    <property type="protein sequence ID" value="URF06535.1"/>
    <property type="molecule type" value="Genomic_DNA"/>
</dbReference>
<protein>
    <submittedName>
        <fullName evidence="4">Uncharacterized protein</fullName>
    </submittedName>
</protein>
<accession>A0AAE9I7H8</accession>
<evidence type="ECO:0000256" key="1">
    <source>
        <dbReference type="SAM" id="MobiDB-lite"/>
    </source>
</evidence>
<sequence>MYTNLAKTLLTASSLAIGLCNLAYAGLGSDRSNPSISTAASAQASMSACKGGKFDPYQDGLRIGKPDPYTDGARMDQRDPYTDGARLGAAGGGCLLRNA</sequence>
<dbReference type="Proteomes" id="UP001056132">
    <property type="component" value="Chromosome 2"/>
</dbReference>
<keyword evidence="2" id="KW-0732">Signal</keyword>
<reference evidence="4" key="2">
    <citation type="journal article" date="2022" name="Microbiol. Resour. Announc.">
        <title>Genome Sequence of Cupriavidus campinensis Strain G5, a Member of a Bacterial Consortium Capable of Polyethylene Degradation.</title>
        <authorList>
            <person name="Schneider B."/>
            <person name="Pfeiffer F."/>
            <person name="Dyall-Smith M."/>
            <person name="Kunte H.J."/>
        </authorList>
    </citation>
    <scope>NUCLEOTIDE SEQUENCE</scope>
    <source>
        <strain evidence="4">G5</strain>
    </source>
</reference>
<reference evidence="4" key="3">
    <citation type="submission" date="2022-05" db="EMBL/GenBank/DDBJ databases">
        <authorList>
            <person name="Kunte H.-J."/>
        </authorList>
    </citation>
    <scope>NUCLEOTIDE SEQUENCE</scope>
    <source>
        <strain evidence="4">G5</strain>
    </source>
</reference>
<reference evidence="3 5" key="1">
    <citation type="submission" date="2019-05" db="EMBL/GenBank/DDBJ databases">
        <title>Whole genome sequence analysis of Cupriavidus campinensis S14E4C strain.</title>
        <authorList>
            <person name="Abbaszade G."/>
            <person name="Szabo A."/>
            <person name="Toumi M."/>
            <person name="Toth E."/>
        </authorList>
    </citation>
    <scope>NUCLEOTIDE SEQUENCE [LARGE SCALE GENOMIC DNA]</scope>
    <source>
        <strain evidence="3 5">S14E4C</strain>
    </source>
</reference>
<feature type="region of interest" description="Disordered" evidence="1">
    <location>
        <begin position="58"/>
        <end position="82"/>
    </location>
</feature>
<gene>
    <name evidence="3" type="ORF">FGG12_04870</name>
    <name evidence="4" type="ORF">M5D45_25910</name>
</gene>
<evidence type="ECO:0000256" key="2">
    <source>
        <dbReference type="SAM" id="SignalP"/>
    </source>
</evidence>